<gene>
    <name evidence="7" type="primary">I1REJ1</name>
</gene>
<keyword evidence="4 6" id="KW-1133">Transmembrane helix</keyword>
<dbReference type="FunFam" id="1.20.1250.20:FF:000013">
    <property type="entry name" value="MFS general substrate transporter"/>
    <property type="match status" value="1"/>
</dbReference>
<evidence type="ECO:0000256" key="6">
    <source>
        <dbReference type="SAM" id="Phobius"/>
    </source>
</evidence>
<keyword evidence="5 6" id="KW-0472">Membrane</keyword>
<dbReference type="EMBL" id="LR729782">
    <property type="protein sequence ID" value="VWP01923.1"/>
    <property type="molecule type" value="Genomic_DNA"/>
</dbReference>
<reference evidence="7" key="1">
    <citation type="submission" date="2019-10" db="EMBL/GenBank/DDBJ databases">
        <authorList>
            <person name="Nor Muhammad N."/>
        </authorList>
    </citation>
    <scope>NUCLEOTIDE SEQUENCE</scope>
</reference>
<dbReference type="InterPro" id="IPR011701">
    <property type="entry name" value="MFS"/>
</dbReference>
<sequence>MLLVLVRQHATFLTEAERAWLLDTLKHDSAHGSKHFKAEFILQALRDPKTYLFVTMYFASAVPVVSFTTFLPTIVNGLGYSSTSAQVLSIPPNATGCVFTLIVTYLSDKKRLRGPFILVGLPVAIVGYAMLLGTKTPVVQYAGSVLVAAGLLPSVATLLAWTGGNFAGELKRAVVLGIVIGFGNFGGILASFIYRQQDSPRFLLGHGVCLGSVSILYVHGADPVLPVMQLDERALTPLLCVVYSLSAAAVAMFTLHTLNKRKIAQCEREGLTMNDAERYAEMGDRSPLYR</sequence>
<dbReference type="Pfam" id="PF07690">
    <property type="entry name" value="MFS_1"/>
    <property type="match status" value="1"/>
</dbReference>
<name>A0A5K1K763_9APHY</name>
<evidence type="ECO:0000313" key="7">
    <source>
        <dbReference type="EMBL" id="VWP01923.1"/>
    </source>
</evidence>
<dbReference type="PANTHER" id="PTHR43791">
    <property type="entry name" value="PERMEASE-RELATED"/>
    <property type="match status" value="1"/>
</dbReference>
<dbReference type="InterPro" id="IPR036259">
    <property type="entry name" value="MFS_trans_sf"/>
</dbReference>
<feature type="transmembrane region" description="Helical" evidence="6">
    <location>
        <begin position="234"/>
        <end position="255"/>
    </location>
</feature>
<feature type="transmembrane region" description="Helical" evidence="6">
    <location>
        <begin position="114"/>
        <end position="132"/>
    </location>
</feature>
<keyword evidence="2" id="KW-0813">Transport</keyword>
<dbReference type="AlphaFoldDB" id="A0A5K1K763"/>
<feature type="transmembrane region" description="Helical" evidence="6">
    <location>
        <begin position="138"/>
        <end position="161"/>
    </location>
</feature>
<evidence type="ECO:0000256" key="2">
    <source>
        <dbReference type="ARBA" id="ARBA00022448"/>
    </source>
</evidence>
<evidence type="ECO:0000256" key="4">
    <source>
        <dbReference type="ARBA" id="ARBA00022989"/>
    </source>
</evidence>
<protein>
    <submittedName>
        <fullName evidence="7">N/A</fullName>
    </submittedName>
</protein>
<dbReference type="Gene3D" id="1.20.1250.20">
    <property type="entry name" value="MFS general substrate transporter like domains"/>
    <property type="match status" value="1"/>
</dbReference>
<dbReference type="GO" id="GO:0016020">
    <property type="term" value="C:membrane"/>
    <property type="evidence" value="ECO:0007669"/>
    <property type="project" value="UniProtKB-SubCell"/>
</dbReference>
<dbReference type="GO" id="GO:0022857">
    <property type="term" value="F:transmembrane transporter activity"/>
    <property type="evidence" value="ECO:0007669"/>
    <property type="project" value="InterPro"/>
</dbReference>
<dbReference type="SUPFAM" id="SSF103473">
    <property type="entry name" value="MFS general substrate transporter"/>
    <property type="match status" value="1"/>
</dbReference>
<keyword evidence="3 6" id="KW-0812">Transmembrane</keyword>
<comment type="subcellular location">
    <subcellularLocation>
        <location evidence="1">Membrane</location>
        <topology evidence="1">Multi-pass membrane protein</topology>
    </subcellularLocation>
</comment>
<proteinExistence type="predicted"/>
<feature type="transmembrane region" description="Helical" evidence="6">
    <location>
        <begin position="173"/>
        <end position="194"/>
    </location>
</feature>
<feature type="transmembrane region" description="Helical" evidence="6">
    <location>
        <begin position="51"/>
        <end position="75"/>
    </location>
</feature>
<accession>A0A5K1K763</accession>
<evidence type="ECO:0000256" key="3">
    <source>
        <dbReference type="ARBA" id="ARBA00022692"/>
    </source>
</evidence>
<dbReference type="PANTHER" id="PTHR43791:SF91">
    <property type="entry name" value="MAJOR FACILITATOR SUPERFAMILY (MFS) PROFILE DOMAIN-CONTAINING PROTEIN-RELATED"/>
    <property type="match status" value="1"/>
</dbReference>
<evidence type="ECO:0000256" key="1">
    <source>
        <dbReference type="ARBA" id="ARBA00004141"/>
    </source>
</evidence>
<organism evidence="7">
    <name type="scientific">Ganoderma boninense</name>
    <dbReference type="NCBI Taxonomy" id="34458"/>
    <lineage>
        <taxon>Eukaryota</taxon>
        <taxon>Fungi</taxon>
        <taxon>Dikarya</taxon>
        <taxon>Basidiomycota</taxon>
        <taxon>Agaricomycotina</taxon>
        <taxon>Agaricomycetes</taxon>
        <taxon>Polyporales</taxon>
        <taxon>Polyporaceae</taxon>
        <taxon>Ganoderma</taxon>
    </lineage>
</organism>
<evidence type="ECO:0000256" key="5">
    <source>
        <dbReference type="ARBA" id="ARBA00023136"/>
    </source>
</evidence>